<feature type="region of interest" description="Disordered" evidence="1">
    <location>
        <begin position="1"/>
        <end position="37"/>
    </location>
</feature>
<organism evidence="2 3">
    <name type="scientific">Rhizophagus irregularis</name>
    <dbReference type="NCBI Taxonomy" id="588596"/>
    <lineage>
        <taxon>Eukaryota</taxon>
        <taxon>Fungi</taxon>
        <taxon>Fungi incertae sedis</taxon>
        <taxon>Mucoromycota</taxon>
        <taxon>Glomeromycotina</taxon>
        <taxon>Glomeromycetes</taxon>
        <taxon>Glomerales</taxon>
        <taxon>Glomeraceae</taxon>
        <taxon>Rhizophagus</taxon>
    </lineage>
</organism>
<feature type="compositionally biased region" description="Polar residues" evidence="1">
    <location>
        <begin position="1"/>
        <end position="13"/>
    </location>
</feature>
<dbReference type="VEuPathDB" id="FungiDB:RhiirFUN_020104"/>
<accession>A0A2N0R159</accession>
<sequence>MKQPLSNLNSISEIANPEYHRTKGRPPKRYKSSVETSTSKSTTSVKICSYCLAGIERLQEQYKNYGQKYQKLDHLDDTIDPLSNSTFVSNSVISSEDIDLHEISAAIANILQPENLEDMIQTAINCEVEKRVKLFFDNHTNFIISSSLSHLSFSSSHLSSAPQK</sequence>
<evidence type="ECO:0000256" key="1">
    <source>
        <dbReference type="SAM" id="MobiDB-lite"/>
    </source>
</evidence>
<dbReference type="EMBL" id="LLXH01001944">
    <property type="protein sequence ID" value="PKC57043.1"/>
    <property type="molecule type" value="Genomic_DNA"/>
</dbReference>
<comment type="caution">
    <text evidence="2">The sequence shown here is derived from an EMBL/GenBank/DDBJ whole genome shotgun (WGS) entry which is preliminary data.</text>
</comment>
<evidence type="ECO:0000313" key="3">
    <source>
        <dbReference type="Proteomes" id="UP000232688"/>
    </source>
</evidence>
<dbReference type="Proteomes" id="UP000232688">
    <property type="component" value="Unassembled WGS sequence"/>
</dbReference>
<proteinExistence type="predicted"/>
<evidence type="ECO:0000313" key="2">
    <source>
        <dbReference type="EMBL" id="PKC57043.1"/>
    </source>
</evidence>
<reference evidence="2 3" key="2">
    <citation type="submission" date="2017-10" db="EMBL/GenBank/DDBJ databases">
        <title>Genome analyses suggest a sexual origin of heterokaryosis in a supposedly ancient asexual fungus.</title>
        <authorList>
            <person name="Corradi N."/>
            <person name="Sedzielewska K."/>
            <person name="Noel J."/>
            <person name="Charron P."/>
            <person name="Farinelli L."/>
            <person name="Marton T."/>
            <person name="Kruger M."/>
            <person name="Pelin A."/>
            <person name="Brachmann A."/>
            <person name="Corradi N."/>
        </authorList>
    </citation>
    <scope>NUCLEOTIDE SEQUENCE [LARGE SCALE GENOMIC DNA]</scope>
    <source>
        <strain evidence="2 3">A1</strain>
    </source>
</reference>
<dbReference type="AlphaFoldDB" id="A0A2N0R159"/>
<feature type="compositionally biased region" description="Basic residues" evidence="1">
    <location>
        <begin position="22"/>
        <end position="31"/>
    </location>
</feature>
<gene>
    <name evidence="2" type="ORF">RhiirA1_473110</name>
</gene>
<protein>
    <submittedName>
        <fullName evidence="2">Uncharacterized protein</fullName>
    </submittedName>
</protein>
<name>A0A2N0R159_9GLOM</name>
<dbReference type="VEuPathDB" id="FungiDB:FUN_019593"/>
<dbReference type="VEuPathDB" id="FungiDB:RhiirA1_473110"/>
<reference evidence="2 3" key="1">
    <citation type="submission" date="2017-10" db="EMBL/GenBank/DDBJ databases">
        <title>Extensive intraspecific genome diversity in a model arbuscular mycorrhizal fungus.</title>
        <authorList>
            <person name="Chen E.C.H."/>
            <person name="Morin E."/>
            <person name="Baudet D."/>
            <person name="Noel J."/>
            <person name="Ndikumana S."/>
            <person name="Charron P."/>
            <person name="St-Onge C."/>
            <person name="Giorgi J."/>
            <person name="Grigoriev I.V."/>
            <person name="Roux C."/>
            <person name="Martin F.M."/>
            <person name="Corradi N."/>
        </authorList>
    </citation>
    <scope>NUCLEOTIDE SEQUENCE [LARGE SCALE GENOMIC DNA]</scope>
    <source>
        <strain evidence="2 3">A1</strain>
    </source>
</reference>